<feature type="coiled-coil region" evidence="1">
    <location>
        <begin position="973"/>
        <end position="1080"/>
    </location>
</feature>
<keyword evidence="4" id="KW-1185">Reference proteome</keyword>
<reference evidence="3" key="1">
    <citation type="submission" date="2020-06" db="EMBL/GenBank/DDBJ databases">
        <authorList>
            <consortium name="Wellcome Sanger Institute Data Sharing"/>
        </authorList>
    </citation>
    <scope>NUCLEOTIDE SEQUENCE [LARGE SCALE GENOMIC DNA]</scope>
</reference>
<accession>A0A8C5EL92</accession>
<dbReference type="GO" id="GO:0051301">
    <property type="term" value="P:cell division"/>
    <property type="evidence" value="ECO:0007669"/>
    <property type="project" value="InterPro"/>
</dbReference>
<keyword evidence="1" id="KW-0175">Coiled coil</keyword>
<reference evidence="3" key="3">
    <citation type="submission" date="2025-09" db="UniProtKB">
        <authorList>
            <consortium name="Ensembl"/>
        </authorList>
    </citation>
    <scope>IDENTIFICATION</scope>
</reference>
<name>A0A8C5EL92_GOUWI</name>
<dbReference type="PANTHER" id="PTHR15347">
    <property type="entry name" value="SPERM-ASSOCIATED ANTIGEN 5"/>
    <property type="match status" value="1"/>
</dbReference>
<dbReference type="InterPro" id="IPR028728">
    <property type="entry name" value="Astrin"/>
</dbReference>
<gene>
    <name evidence="3" type="primary">spag5</name>
</gene>
<feature type="region of interest" description="Disordered" evidence="2">
    <location>
        <begin position="871"/>
        <end position="892"/>
    </location>
</feature>
<feature type="region of interest" description="Disordered" evidence="2">
    <location>
        <begin position="438"/>
        <end position="457"/>
    </location>
</feature>
<dbReference type="Ensembl" id="ENSGWIT00000025837.1">
    <property type="protein sequence ID" value="ENSGWIP00000023590.1"/>
    <property type="gene ID" value="ENSGWIG00000012586.1"/>
</dbReference>
<feature type="coiled-coil region" evidence="1">
    <location>
        <begin position="1159"/>
        <end position="1252"/>
    </location>
</feature>
<reference evidence="3" key="2">
    <citation type="submission" date="2025-08" db="UniProtKB">
        <authorList>
            <consortium name="Ensembl"/>
        </authorList>
    </citation>
    <scope>IDENTIFICATION</scope>
</reference>
<proteinExistence type="predicted"/>
<dbReference type="GO" id="GO:0051988">
    <property type="term" value="P:regulation of attachment of spindle microtubules to kinetochore"/>
    <property type="evidence" value="ECO:0007669"/>
    <property type="project" value="InterPro"/>
</dbReference>
<evidence type="ECO:0000256" key="1">
    <source>
        <dbReference type="SAM" id="Coils"/>
    </source>
</evidence>
<evidence type="ECO:0000313" key="4">
    <source>
        <dbReference type="Proteomes" id="UP000694680"/>
    </source>
</evidence>
<organism evidence="3 4">
    <name type="scientific">Gouania willdenowi</name>
    <name type="common">Blunt-snouted clingfish</name>
    <name type="synonym">Lepadogaster willdenowi</name>
    <dbReference type="NCBI Taxonomy" id="441366"/>
    <lineage>
        <taxon>Eukaryota</taxon>
        <taxon>Metazoa</taxon>
        <taxon>Chordata</taxon>
        <taxon>Craniata</taxon>
        <taxon>Vertebrata</taxon>
        <taxon>Euteleostomi</taxon>
        <taxon>Actinopterygii</taxon>
        <taxon>Neopterygii</taxon>
        <taxon>Teleostei</taxon>
        <taxon>Neoteleostei</taxon>
        <taxon>Acanthomorphata</taxon>
        <taxon>Ovalentaria</taxon>
        <taxon>Blenniimorphae</taxon>
        <taxon>Blenniiformes</taxon>
        <taxon>Gobiesocoidei</taxon>
        <taxon>Gobiesocidae</taxon>
        <taxon>Gobiesocinae</taxon>
        <taxon>Gouania</taxon>
    </lineage>
</organism>
<sequence>MEATTDRSESQSVSELGDVTFKSYICVGGEVEILNSMLCEEESLVLPKDCVSYKNEKEDSAITHSVMMSSCCEHEEHPYCNPEGNEPCSVITNVGDECCVVSDVQARVDLFEPNSSTLQTSENFIWEFVHCDGGEVEIYDNLIEEEDNQFPPLESELSKSLNTSGVNSTCSDCSVNSSQVEHADHPYCTSVSDGSAVTENTHSSETTENGLNKMLKLFTCTGGEVEISDSPKLVEACVLLPEQHRSINPSISLGGYLQEQFDHPQCYNQTSSMPQDDISSTTSEIFPSSVDTAGAKLVIMEEPDNKFNQTDDSLSCPVSNEKLLPLRLEQVMVSQPKIESESVSTALGQTQEGYKHHKGSAEKADMPDLEKVSLCRSLNTQDDNHHMQETTILPQDGGGPSVVHKTEIIESDLAPVQSPTPVELQNYVENISQVKSIYRPSDSSETKDSALGSSGTGPAVVNSVENLPLVLKVPSNYTSVFSALQMGILSPVVRRASLCSLKDHNIHPAHRQFLADDSALDGEKSELSPVVVDSAGGLLAEVLESPMPRPLLNSTAVGCKPQAGPMIELGEELAERATIAPQAEVQKQVLDFPLMPEGPLQQQLMQMAEFLILASGKMGPAATAIAPHSAAVSHPEFKAAAAESHTASVGTSPVKQVNRSLNTSGLYERKRLFSVVDSCTMTDPLLWNLPSGSLEGHSRPELEQRLISSMIMVEALVQQLTAARAQACPSAGRSPSELREKLVQTEHTELSQVSTISTLSLRNGLDSLQQRSDMETQMQEAVTAKEAAFNVMEQLRTHCAIEMSASEKSAESQQELLVALKQTYPQQVEKNTTNHRHNDSGKNNNLQSLVQRCVPILLKLNEKAADALRERDEHMSEKDQAIEEREQEKLNEAHSNLQSCRDQIGDLNLQVTILTSEMGVLRQKLMEKEDETSLLERKAMELSATVSSTLASYTFLEQALAGETTKYDTFTHRKQLSRALAQSEEQLEQLQTLTESQSLQIQQLQDVCTQLSSIRETNEFLLMENELAREQVRESEQMLGENLQSLRERNIQCEDLKREVSQLRVENKSLQDELETTQYQSNTARLQHEETMAHVVTDITLLFHTLHGMNNELHSDLSDPVTKQVSCRLFTLGKSSALFLRLLDGYCSSNKFETDEKILTKLISDVQESQEALNKHKTESNELRKELSELRRALHQSKRESQFLLEELKKAEDPLASPAHYLEEKIHLLKEVERLKACLQEVEQARVKLLERAKRHQIIHQTNQQKTEKELLMLNKMIRKIRETLLSVPEVVNSCKQLQQLIEYIG</sequence>
<protein>
    <recommendedName>
        <fullName evidence="5">Sperm-associated antigen 5</fullName>
    </recommendedName>
</protein>
<dbReference type="Proteomes" id="UP000694680">
    <property type="component" value="Chromosome 1"/>
</dbReference>
<evidence type="ECO:0008006" key="5">
    <source>
        <dbReference type="Google" id="ProtNLM"/>
    </source>
</evidence>
<evidence type="ECO:0000256" key="2">
    <source>
        <dbReference type="SAM" id="MobiDB-lite"/>
    </source>
</evidence>
<dbReference type="PANTHER" id="PTHR15347:SF1">
    <property type="entry name" value="SPERM-ASSOCIATED ANTIGEN 5"/>
    <property type="match status" value="1"/>
</dbReference>
<evidence type="ECO:0000313" key="3">
    <source>
        <dbReference type="Ensembl" id="ENSGWIP00000023590.1"/>
    </source>
</evidence>